<dbReference type="PANTHER" id="PTHR12563:SF17">
    <property type="entry name" value="DIHYDROXYACETONE PHOSPHATE ACYLTRANSFERASE"/>
    <property type="match status" value="1"/>
</dbReference>
<evidence type="ECO:0000313" key="8">
    <source>
        <dbReference type="Proteomes" id="UP000000709"/>
    </source>
</evidence>
<dbReference type="GO" id="GO:0031966">
    <property type="term" value="C:mitochondrial membrane"/>
    <property type="evidence" value="ECO:0007669"/>
    <property type="project" value="TreeGrafter"/>
</dbReference>
<evidence type="ECO:0000256" key="2">
    <source>
        <dbReference type="ARBA" id="ARBA00007937"/>
    </source>
</evidence>
<evidence type="ECO:0000313" key="7">
    <source>
        <dbReference type="EMBL" id="EGW32850.1"/>
    </source>
</evidence>
<dbReference type="GO" id="GO:0004366">
    <property type="term" value="F:glycerol-3-phosphate O-acyltransferase activity"/>
    <property type="evidence" value="ECO:0007669"/>
    <property type="project" value="TreeGrafter"/>
</dbReference>
<dbReference type="GO" id="GO:0008654">
    <property type="term" value="P:phospholipid biosynthetic process"/>
    <property type="evidence" value="ECO:0007669"/>
    <property type="project" value="TreeGrafter"/>
</dbReference>
<protein>
    <recommendedName>
        <fullName evidence="6">Phospholipid/glycerol acyltransferase domain-containing protein</fullName>
    </recommendedName>
</protein>
<comment type="similarity">
    <text evidence="2">Belongs to the GPAT/DAPAT family.</text>
</comment>
<dbReference type="AlphaFoldDB" id="G3AK39"/>
<dbReference type="GO" id="GO:0006631">
    <property type="term" value="P:fatty acid metabolic process"/>
    <property type="evidence" value="ECO:0007669"/>
    <property type="project" value="TreeGrafter"/>
</dbReference>
<dbReference type="EMBL" id="GL996501">
    <property type="protein sequence ID" value="EGW32850.1"/>
    <property type="molecule type" value="Genomic_DNA"/>
</dbReference>
<dbReference type="OMA" id="YKNLTIH"/>
<dbReference type="InterPro" id="IPR041728">
    <property type="entry name" value="GPAT/DHAPAT_LPLAT"/>
</dbReference>
<dbReference type="CDD" id="cd07993">
    <property type="entry name" value="LPLAT_DHAPAT-like"/>
    <property type="match status" value="1"/>
</dbReference>
<dbReference type="STRING" id="619300.G3AK39"/>
<keyword evidence="4" id="KW-0472">Membrane</keyword>
<name>G3AK39_SPAPN</name>
<dbReference type="Pfam" id="PF01553">
    <property type="entry name" value="Acyltransferase"/>
    <property type="match status" value="1"/>
</dbReference>
<keyword evidence="3" id="KW-0808">Transferase</keyword>
<dbReference type="Proteomes" id="UP000000709">
    <property type="component" value="Unassembled WGS sequence"/>
</dbReference>
<dbReference type="InterPro" id="IPR022284">
    <property type="entry name" value="GPAT/DHAPAT"/>
</dbReference>
<dbReference type="GO" id="GO:0019432">
    <property type="term" value="P:triglyceride biosynthetic process"/>
    <property type="evidence" value="ECO:0007669"/>
    <property type="project" value="TreeGrafter"/>
</dbReference>
<dbReference type="GO" id="GO:0012505">
    <property type="term" value="C:endomembrane system"/>
    <property type="evidence" value="ECO:0007669"/>
    <property type="project" value="UniProtKB-SubCell"/>
</dbReference>
<comment type="subcellular location">
    <subcellularLocation>
        <location evidence="1">Endomembrane system</location>
        <topology evidence="1">Peripheral membrane protein</topology>
    </subcellularLocation>
</comment>
<sequence length="784" mass="90496">MTDLSNSDFDVNILQDALINPSIDLKFPLPIDKEANAASLSRSFNLLHHTFRLFTGGQSYDDIYKNNESCFTNRSSQQFKQKFIDYMNDKLEKSDVKLDEIVYELVTKELNMKLIKASQFKSRFQEVKAFMVDYYKAQNKKNLPTFSSRDFIRTAYVTVMTIMQKLFPEGIWLSNQDMSDLYARYLENPMSIVFLPSHQSHLDYIIIHLVCIRFQMAIPAVIAGENLNVAIVGELLKKLGAIFIPRSFNNEAYTERNLNNVIEFLLVNKINFEVFVEGTRSRDGKLLLPKYGILKSLVHIYLKQTQLEKNSGFDLLMQPVAVTYERVYENDGYLKELIGEDKKQESLLNILSIAGGAFVSKNKDQIVIDEHGFNDNSNRSLTGKIFVKLGTSFTMSHYITQDDVEFSDFDSVNLKKLGFKILHEVNRNSFLPEVALVGCALQAFHYIKPSPTFPIRDLIPVLRLVGQTLLAESENSKTNSQILQGVIALSDKELTSLIKHQIVSFFRFIKVNDKLDVIKIESPIELLYYKNLSIHLIIQRCLVSFILLLLDGKNTSQRLIGKLFYIVTGFLKNEFLFDYDENPRTGPTFILNDMVNCNVITKDEYDNTYQIVDYLYMQLFANLAQPFLESYDVLISNIVNMTNDLANNYARNKKLQNGNGKLILDDNDLKYPDTKGLLKYIIKKSRGKVASVESFNKQYLLSDLFYLDNLKLIRIFKNKAKTKAFVQISNMRDLKILNEFLHQIIGKSKDHYLITDELNVNYIIDITDKNFDRDYQELPIKSKF</sequence>
<dbReference type="InterPro" id="IPR002123">
    <property type="entry name" value="Plipid/glycerol_acylTrfase"/>
</dbReference>
<dbReference type="SMART" id="SM00563">
    <property type="entry name" value="PlsC"/>
    <property type="match status" value="1"/>
</dbReference>
<accession>G3AK39</accession>
<dbReference type="eggNOG" id="KOG3729">
    <property type="taxonomic scope" value="Eukaryota"/>
</dbReference>
<keyword evidence="5" id="KW-0012">Acyltransferase</keyword>
<dbReference type="HOGENOM" id="CLU_349513_0_0_1"/>
<reference evidence="7 8" key="1">
    <citation type="journal article" date="2011" name="Proc. Natl. Acad. Sci. U.S.A.">
        <title>Comparative genomics of xylose-fermenting fungi for enhanced biofuel production.</title>
        <authorList>
            <person name="Wohlbach D.J."/>
            <person name="Kuo A."/>
            <person name="Sato T.K."/>
            <person name="Potts K.M."/>
            <person name="Salamov A.A."/>
            <person name="LaButti K.M."/>
            <person name="Sun H."/>
            <person name="Clum A."/>
            <person name="Pangilinan J.L."/>
            <person name="Lindquist E.A."/>
            <person name="Lucas S."/>
            <person name="Lapidus A."/>
            <person name="Jin M."/>
            <person name="Gunawan C."/>
            <person name="Balan V."/>
            <person name="Dale B.E."/>
            <person name="Jeffries T.W."/>
            <person name="Zinkel R."/>
            <person name="Barry K.W."/>
            <person name="Grigoriev I.V."/>
            <person name="Gasch A.P."/>
        </authorList>
    </citation>
    <scope>NUCLEOTIDE SEQUENCE [LARGE SCALE GENOMIC DNA]</scope>
    <source>
        <strain evidence="8">NRRL Y-27907 / 11-Y1</strain>
    </source>
</reference>
<dbReference type="GO" id="GO:0006072">
    <property type="term" value="P:glycerol-3-phosphate metabolic process"/>
    <property type="evidence" value="ECO:0007669"/>
    <property type="project" value="TreeGrafter"/>
</dbReference>
<proteinExistence type="inferred from homology"/>
<dbReference type="OrthoDB" id="10255570at2759"/>
<dbReference type="GeneID" id="18869987"/>
<dbReference type="Pfam" id="PF19277">
    <property type="entry name" value="GPAT_C"/>
    <property type="match status" value="1"/>
</dbReference>
<evidence type="ECO:0000256" key="3">
    <source>
        <dbReference type="ARBA" id="ARBA00022679"/>
    </source>
</evidence>
<dbReference type="RefSeq" id="XP_007374365.1">
    <property type="nucleotide sequence ID" value="XM_007374303.1"/>
</dbReference>
<dbReference type="InterPro" id="IPR045520">
    <property type="entry name" value="GPAT/DHAPAT_C"/>
</dbReference>
<evidence type="ECO:0000256" key="4">
    <source>
        <dbReference type="ARBA" id="ARBA00023136"/>
    </source>
</evidence>
<evidence type="ECO:0000259" key="6">
    <source>
        <dbReference type="SMART" id="SM00563"/>
    </source>
</evidence>
<organism evidence="8">
    <name type="scientific">Spathaspora passalidarum (strain NRRL Y-27907 / 11-Y1)</name>
    <dbReference type="NCBI Taxonomy" id="619300"/>
    <lineage>
        <taxon>Eukaryota</taxon>
        <taxon>Fungi</taxon>
        <taxon>Dikarya</taxon>
        <taxon>Ascomycota</taxon>
        <taxon>Saccharomycotina</taxon>
        <taxon>Pichiomycetes</taxon>
        <taxon>Debaryomycetaceae</taxon>
        <taxon>Spathaspora</taxon>
    </lineage>
</organism>
<keyword evidence="8" id="KW-1185">Reference proteome</keyword>
<feature type="domain" description="Phospholipid/glycerol acyltransferase" evidence="6">
    <location>
        <begin position="192"/>
        <end position="325"/>
    </location>
</feature>
<dbReference type="KEGG" id="spaa:SPAPADRAFT_136622"/>
<dbReference type="PANTHER" id="PTHR12563">
    <property type="entry name" value="GLYCEROL-3-PHOSPHATE ACYLTRANSFERASE"/>
    <property type="match status" value="1"/>
</dbReference>
<dbReference type="SUPFAM" id="SSF69593">
    <property type="entry name" value="Glycerol-3-phosphate (1)-acyltransferase"/>
    <property type="match status" value="1"/>
</dbReference>
<gene>
    <name evidence="7" type="ORF">SPAPADRAFT_136622</name>
</gene>
<dbReference type="InParanoid" id="G3AK39"/>
<evidence type="ECO:0000256" key="5">
    <source>
        <dbReference type="ARBA" id="ARBA00023315"/>
    </source>
</evidence>
<evidence type="ECO:0000256" key="1">
    <source>
        <dbReference type="ARBA" id="ARBA00004184"/>
    </source>
</evidence>